<dbReference type="EMBL" id="UYYG01001174">
    <property type="protein sequence ID" value="VDN58980.1"/>
    <property type="molecule type" value="Genomic_DNA"/>
</dbReference>
<reference evidence="9" key="1">
    <citation type="submission" date="2016-04" db="UniProtKB">
        <authorList>
            <consortium name="WormBaseParasite"/>
        </authorList>
    </citation>
    <scope>IDENTIFICATION</scope>
</reference>
<evidence type="ECO:0000256" key="2">
    <source>
        <dbReference type="ARBA" id="ARBA00023180"/>
    </source>
</evidence>
<dbReference type="GO" id="GO:0005615">
    <property type="term" value="C:extracellular space"/>
    <property type="evidence" value="ECO:0007669"/>
    <property type="project" value="TreeGrafter"/>
</dbReference>
<dbReference type="Pfam" id="PF00246">
    <property type="entry name" value="Peptidase_M14"/>
    <property type="match status" value="2"/>
</dbReference>
<name>A0A158Q4L3_DRAME</name>
<dbReference type="InterPro" id="IPR050753">
    <property type="entry name" value="Peptidase_M14_domain"/>
</dbReference>
<dbReference type="WBParaSite" id="DME_0000515401-mRNA-1">
    <property type="protein sequence ID" value="DME_0000515401-mRNA-1"/>
    <property type="gene ID" value="DME_0000515401"/>
</dbReference>
<dbReference type="InterPro" id="IPR008969">
    <property type="entry name" value="CarboxyPept-like_regulatory"/>
</dbReference>
<evidence type="ECO:0000256" key="3">
    <source>
        <dbReference type="PROSITE-ProRule" id="PRU01379"/>
    </source>
</evidence>
<dbReference type="GO" id="GO:0006518">
    <property type="term" value="P:peptide metabolic process"/>
    <property type="evidence" value="ECO:0007669"/>
    <property type="project" value="TreeGrafter"/>
</dbReference>
<dbReference type="Proteomes" id="UP000274756">
    <property type="component" value="Unassembled WGS sequence"/>
</dbReference>
<dbReference type="Gene3D" id="2.60.40.1120">
    <property type="entry name" value="Carboxypeptidase-like, regulatory domain"/>
    <property type="match status" value="1"/>
</dbReference>
<dbReference type="STRING" id="318479.A0A158Q4L3"/>
<dbReference type="GO" id="GO:0008270">
    <property type="term" value="F:zinc ion binding"/>
    <property type="evidence" value="ECO:0007669"/>
    <property type="project" value="InterPro"/>
</dbReference>
<feature type="signal peptide" evidence="4">
    <location>
        <begin position="1"/>
        <end position="15"/>
    </location>
</feature>
<dbReference type="AlphaFoldDB" id="A0A158Q4L3"/>
<feature type="chain" id="PRO_5033250701" evidence="4">
    <location>
        <begin position="16"/>
        <end position="791"/>
    </location>
</feature>
<dbReference type="PANTHER" id="PTHR11532">
    <property type="entry name" value="PROTEASE M14 CARBOXYPEPTIDASE"/>
    <property type="match status" value="1"/>
</dbReference>
<proteinExistence type="inferred from homology"/>
<comment type="similarity">
    <text evidence="1 3">Belongs to the peptidase M14 family.</text>
</comment>
<dbReference type="InterPro" id="IPR000834">
    <property type="entry name" value="Peptidase_M14"/>
</dbReference>
<accession>A0A158Q4L3</accession>
<gene>
    <name evidence="6" type="ORF">DME_LOCUS8953</name>
</gene>
<dbReference type="OrthoDB" id="10249045at2759"/>
<evidence type="ECO:0000313" key="7">
    <source>
        <dbReference type="Proteomes" id="UP000038040"/>
    </source>
</evidence>
<dbReference type="PANTHER" id="PTHR11532:SF62">
    <property type="entry name" value="CARBOXYPEPTIDASE D"/>
    <property type="match status" value="1"/>
</dbReference>
<evidence type="ECO:0000256" key="4">
    <source>
        <dbReference type="SAM" id="SignalP"/>
    </source>
</evidence>
<evidence type="ECO:0000256" key="1">
    <source>
        <dbReference type="ARBA" id="ARBA00005988"/>
    </source>
</evidence>
<evidence type="ECO:0000313" key="6">
    <source>
        <dbReference type="EMBL" id="VDN58980.1"/>
    </source>
</evidence>
<dbReference type="Pfam" id="PF13620">
    <property type="entry name" value="CarboxypepD_reg"/>
    <property type="match status" value="1"/>
</dbReference>
<feature type="active site" description="Proton donor/acceptor" evidence="3">
    <location>
        <position position="299"/>
    </location>
</feature>
<organism evidence="7 9">
    <name type="scientific">Dracunculus medinensis</name>
    <name type="common">Guinea worm</name>
    <dbReference type="NCBI Taxonomy" id="318479"/>
    <lineage>
        <taxon>Eukaryota</taxon>
        <taxon>Metazoa</taxon>
        <taxon>Ecdysozoa</taxon>
        <taxon>Nematoda</taxon>
        <taxon>Chromadorea</taxon>
        <taxon>Rhabditida</taxon>
        <taxon>Spirurina</taxon>
        <taxon>Dracunculoidea</taxon>
        <taxon>Dracunculidae</taxon>
        <taxon>Dracunculus</taxon>
    </lineage>
</organism>
<dbReference type="SMART" id="SM00631">
    <property type="entry name" value="Zn_pept"/>
    <property type="match status" value="1"/>
</dbReference>
<dbReference type="CDD" id="cd11308">
    <property type="entry name" value="Peptidase_M14NE-CP-C_like"/>
    <property type="match status" value="1"/>
</dbReference>
<dbReference type="SUPFAM" id="SSF49464">
    <property type="entry name" value="Carboxypeptidase regulatory domain-like"/>
    <property type="match status" value="1"/>
</dbReference>
<dbReference type="Gene3D" id="3.40.630.10">
    <property type="entry name" value="Zn peptidases"/>
    <property type="match status" value="1"/>
</dbReference>
<dbReference type="GO" id="GO:0004181">
    <property type="term" value="F:metallocarboxypeptidase activity"/>
    <property type="evidence" value="ECO:0007669"/>
    <property type="project" value="InterPro"/>
</dbReference>
<evidence type="ECO:0000313" key="9">
    <source>
        <dbReference type="WBParaSite" id="DME_0000515401-mRNA-1"/>
    </source>
</evidence>
<dbReference type="SUPFAM" id="SSF53187">
    <property type="entry name" value="Zn-dependent exopeptidases"/>
    <property type="match status" value="1"/>
</dbReference>
<evidence type="ECO:0000259" key="5">
    <source>
        <dbReference type="PROSITE" id="PS52035"/>
    </source>
</evidence>
<protein>
    <submittedName>
        <fullName evidence="9">Peptidase_M14 domain-containing protein</fullName>
    </submittedName>
</protein>
<dbReference type="PROSITE" id="PS52035">
    <property type="entry name" value="PEPTIDASE_M14"/>
    <property type="match status" value="1"/>
</dbReference>
<sequence>MLLWILVIIFDSQLAVLVDWNTDIVATKNELMQSRNDALWQYFDSIVESDELFKSRDAMKKIIGEFKDVDRLKMVNHNYETMTQWLNDFAKRFPNITWLYSIGESVENRSLWVLCISKSPKIHRVGVLGREALLYFAYVLCENYGKNEYISRLINNTRIHLMPSLNPDGYERGFAGDRTSEMGRANANNIDLNRNFPARYPWHKENSGSLVANYPYDDSDSGKDGIYSPTADDRLFTALAYTYARSHTKMWKTGRRCGLNIYGDSFSNGITNGAAWYHLAGGMQDWQYIHSNCFEITIEMGCFKFPYNQMLPQLWDEHKYSLFAFLEFVQRGIKGFVFDILGNPIANAILSVNQGKQIKTTTDGEFWRILLPGKYEVNVSHPKFQSKLLKVEVKNGWATELNVTLEAKTCPLASNGIYLQGSGPIRIAVLGIDSFSNAVIYSMLNATCSGSKLFEHFINNTTVHILLPYTSSQHLSYLKSHELDVIFILSQGLPRSLIFSANENNPPAFNKSKLDYSFKMIFSNESPICRNNLLDSKVSSMVDLIGLSKAFEIGISLGCPSNNNTDSVIALAATLQTISGLYREAQSKVTEHFVPTDHSLPPETSVTNARIEKIRCGSFIDIDDMKTVIIGSGRGPKILLMSIEERTETLVYKLASQFCMDEKSNVNTKLSVLTNSSTIIVVPELAHPQLYCHDYNSVAPLELMLKKFLNRFPSIDYIIMYATGGLKVRYIERSGHVERLAREYVLQHNSMNLGAADVCRSFLCSSHIVLFPEIAKRSCGDILRVSSTDHF</sequence>
<keyword evidence="2" id="KW-0325">Glycoprotein</keyword>
<evidence type="ECO:0000313" key="8">
    <source>
        <dbReference type="Proteomes" id="UP000274756"/>
    </source>
</evidence>
<reference evidence="6 8" key="2">
    <citation type="submission" date="2018-11" db="EMBL/GenBank/DDBJ databases">
        <authorList>
            <consortium name="Pathogen Informatics"/>
        </authorList>
    </citation>
    <scope>NUCLEOTIDE SEQUENCE [LARGE SCALE GENOMIC DNA]</scope>
</reference>
<dbReference type="Proteomes" id="UP000038040">
    <property type="component" value="Unplaced"/>
</dbReference>
<keyword evidence="4" id="KW-0732">Signal</keyword>
<feature type="domain" description="Peptidase M14" evidence="5">
    <location>
        <begin position="75"/>
        <end position="329"/>
    </location>
</feature>
<dbReference type="GO" id="GO:0016485">
    <property type="term" value="P:protein processing"/>
    <property type="evidence" value="ECO:0007669"/>
    <property type="project" value="TreeGrafter"/>
</dbReference>
<keyword evidence="8" id="KW-1185">Reference proteome</keyword>